<dbReference type="Gene3D" id="1.10.10.10">
    <property type="entry name" value="Winged helix-like DNA-binding domain superfamily/Winged helix DNA-binding domain"/>
    <property type="match status" value="1"/>
</dbReference>
<dbReference type="InterPro" id="IPR000792">
    <property type="entry name" value="Tscrpt_reg_LuxR_C"/>
</dbReference>
<dbReference type="SUPFAM" id="SSF46894">
    <property type="entry name" value="C-terminal effector domain of the bipartite response regulators"/>
    <property type="match status" value="1"/>
</dbReference>
<dbReference type="EMBL" id="JACHJY010000006">
    <property type="protein sequence ID" value="MBB4983759.1"/>
    <property type="molecule type" value="Genomic_DNA"/>
</dbReference>
<dbReference type="Pfam" id="PF00196">
    <property type="entry name" value="GerE"/>
    <property type="match status" value="1"/>
</dbReference>
<comment type="caution">
    <text evidence="5">The sequence shown here is derived from an EMBL/GenBank/DDBJ whole genome shotgun (WGS) entry which is preliminary data.</text>
</comment>
<evidence type="ECO:0000256" key="2">
    <source>
        <dbReference type="ARBA" id="ARBA00023125"/>
    </source>
</evidence>
<dbReference type="SMART" id="SM00421">
    <property type="entry name" value="HTH_LUXR"/>
    <property type="match status" value="1"/>
</dbReference>
<proteinExistence type="predicted"/>
<dbReference type="RefSeq" id="WP_116159452.1">
    <property type="nucleotide sequence ID" value="NZ_JACHJY010000006.1"/>
</dbReference>
<dbReference type="CDD" id="cd06170">
    <property type="entry name" value="LuxR_C_like"/>
    <property type="match status" value="1"/>
</dbReference>
<dbReference type="PANTHER" id="PTHR44688">
    <property type="entry name" value="DNA-BINDING TRANSCRIPTIONAL ACTIVATOR DEVR_DOSR"/>
    <property type="match status" value="1"/>
</dbReference>
<gene>
    <name evidence="5" type="ORF">GGE06_004701</name>
</gene>
<name>A0A7W7U2F5_9ACTN</name>
<keyword evidence="1" id="KW-0805">Transcription regulation</keyword>
<evidence type="ECO:0000313" key="6">
    <source>
        <dbReference type="Proteomes" id="UP000582643"/>
    </source>
</evidence>
<evidence type="ECO:0000313" key="5">
    <source>
        <dbReference type="EMBL" id="MBB4983759.1"/>
    </source>
</evidence>
<dbReference type="GO" id="GO:0003677">
    <property type="term" value="F:DNA binding"/>
    <property type="evidence" value="ECO:0007669"/>
    <property type="project" value="UniProtKB-KW"/>
</dbReference>
<dbReference type="PROSITE" id="PS50043">
    <property type="entry name" value="HTH_LUXR_2"/>
    <property type="match status" value="1"/>
</dbReference>
<dbReference type="PANTHER" id="PTHR44688:SF16">
    <property type="entry name" value="DNA-BINDING TRANSCRIPTIONAL ACTIVATOR DEVR_DOSR"/>
    <property type="match status" value="1"/>
</dbReference>
<organism evidence="5 6">
    <name type="scientific">Streptomyces nymphaeiformis</name>
    <dbReference type="NCBI Taxonomy" id="2663842"/>
    <lineage>
        <taxon>Bacteria</taxon>
        <taxon>Bacillati</taxon>
        <taxon>Actinomycetota</taxon>
        <taxon>Actinomycetes</taxon>
        <taxon>Kitasatosporales</taxon>
        <taxon>Streptomycetaceae</taxon>
        <taxon>Streptomyces</taxon>
    </lineage>
</organism>
<keyword evidence="6" id="KW-1185">Reference proteome</keyword>
<keyword evidence="2 5" id="KW-0238">DNA-binding</keyword>
<reference evidence="5 6" key="1">
    <citation type="submission" date="2020-08" db="EMBL/GenBank/DDBJ databases">
        <title>Genomic Encyclopedia of Type Strains, Phase III (KMG-III): the genomes of soil and plant-associated and newly described type strains.</title>
        <authorList>
            <person name="Whitman W."/>
        </authorList>
    </citation>
    <scope>NUCLEOTIDE SEQUENCE [LARGE SCALE GENOMIC DNA]</scope>
    <source>
        <strain evidence="5 6">SFB5A</strain>
    </source>
</reference>
<dbReference type="GO" id="GO:0006355">
    <property type="term" value="P:regulation of DNA-templated transcription"/>
    <property type="evidence" value="ECO:0007669"/>
    <property type="project" value="InterPro"/>
</dbReference>
<evidence type="ECO:0000259" key="4">
    <source>
        <dbReference type="PROSITE" id="PS50043"/>
    </source>
</evidence>
<keyword evidence="3" id="KW-0804">Transcription</keyword>
<evidence type="ECO:0000256" key="1">
    <source>
        <dbReference type="ARBA" id="ARBA00023015"/>
    </source>
</evidence>
<dbReference type="InterPro" id="IPR036388">
    <property type="entry name" value="WH-like_DNA-bd_sf"/>
</dbReference>
<dbReference type="Proteomes" id="UP000582643">
    <property type="component" value="Unassembled WGS sequence"/>
</dbReference>
<sequence>MLRQCPYCRPEPTGAAGTRAARINPVTTALRHLDTLTDREVEVLWAMPGGESNTDLAEYLGITERTVKFHVHNMREKLGGLSRAQLHLLALLAEAVWPCRLCRHDGAGRSTELRARVPRPPMTRQFAGVAKRCA</sequence>
<dbReference type="InterPro" id="IPR016032">
    <property type="entry name" value="Sig_transdc_resp-reg_C-effctor"/>
</dbReference>
<accession>A0A7W7U2F5</accession>
<dbReference type="AlphaFoldDB" id="A0A7W7U2F5"/>
<protein>
    <submittedName>
        <fullName evidence="5">DNA-binding CsgD family transcriptional regulator</fullName>
    </submittedName>
</protein>
<feature type="domain" description="HTH luxR-type" evidence="4">
    <location>
        <begin position="29"/>
        <end position="94"/>
    </location>
</feature>
<evidence type="ECO:0000256" key="3">
    <source>
        <dbReference type="ARBA" id="ARBA00023163"/>
    </source>
</evidence>
<dbReference type="PRINTS" id="PR00038">
    <property type="entry name" value="HTHLUXR"/>
</dbReference>